<dbReference type="AlphaFoldDB" id="A0A9X2A664"/>
<dbReference type="Gene3D" id="2.170.270.10">
    <property type="entry name" value="SET domain"/>
    <property type="match status" value="1"/>
</dbReference>
<comment type="caution">
    <text evidence="2">The sequence shown here is derived from an EMBL/GenBank/DDBJ whole genome shotgun (WGS) entry which is preliminary data.</text>
</comment>
<dbReference type="Pfam" id="PF00856">
    <property type="entry name" value="SET"/>
    <property type="match status" value="1"/>
</dbReference>
<accession>A0A9X2A664</accession>
<dbReference type="InterPro" id="IPR046341">
    <property type="entry name" value="SET_dom_sf"/>
</dbReference>
<protein>
    <submittedName>
        <fullName evidence="2">SET domain-containing protein</fullName>
    </submittedName>
</protein>
<dbReference type="Proteomes" id="UP001139344">
    <property type="component" value="Unassembled WGS sequence"/>
</dbReference>
<evidence type="ECO:0000313" key="3">
    <source>
        <dbReference type="Proteomes" id="UP001139344"/>
    </source>
</evidence>
<sequence>MIHPDTQLKWINKEKGFGVVATKFIPKGTITWVQDEMDIVFQPDEPSGFKPLTKELLEKFSFRNNLGEHIVCWDIAKYINHSFNSNCLSTAYNFEIAIRDINEGEELTDDYGYLNLSEPFMPQDEGGERKIVEPDDALKYYKVWDEAIKEVFPLIIERDQPLLELLTDEVEKEIEEVASGKKKLLSTRYLYFNPEKAEINS</sequence>
<organism evidence="2 3">
    <name type="scientific">Christiangramia crocea</name>
    <dbReference type="NCBI Taxonomy" id="2904124"/>
    <lineage>
        <taxon>Bacteria</taxon>
        <taxon>Pseudomonadati</taxon>
        <taxon>Bacteroidota</taxon>
        <taxon>Flavobacteriia</taxon>
        <taxon>Flavobacteriales</taxon>
        <taxon>Flavobacteriaceae</taxon>
        <taxon>Christiangramia</taxon>
    </lineage>
</organism>
<feature type="domain" description="SET" evidence="1">
    <location>
        <begin position="4"/>
        <end position="112"/>
    </location>
</feature>
<evidence type="ECO:0000259" key="1">
    <source>
        <dbReference type="PROSITE" id="PS50280"/>
    </source>
</evidence>
<gene>
    <name evidence="2" type="ORF">LU635_03595</name>
</gene>
<dbReference type="SUPFAM" id="SSF82199">
    <property type="entry name" value="SET domain"/>
    <property type="match status" value="1"/>
</dbReference>
<dbReference type="CDD" id="cd08161">
    <property type="entry name" value="SET"/>
    <property type="match status" value="1"/>
</dbReference>
<name>A0A9X2A664_9FLAO</name>
<dbReference type="InterPro" id="IPR001214">
    <property type="entry name" value="SET_dom"/>
</dbReference>
<evidence type="ECO:0000313" key="2">
    <source>
        <dbReference type="EMBL" id="MCG9970711.1"/>
    </source>
</evidence>
<proteinExistence type="predicted"/>
<dbReference type="EMBL" id="JAJSON010000009">
    <property type="protein sequence ID" value="MCG9970711.1"/>
    <property type="molecule type" value="Genomic_DNA"/>
</dbReference>
<reference evidence="2" key="1">
    <citation type="submission" date="2021-12" db="EMBL/GenBank/DDBJ databases">
        <title>Description of Gramella crocea sp. nov., a new bacterium isolated from activated sludge.</title>
        <authorList>
            <person name="Zhang X."/>
        </authorList>
    </citation>
    <scope>NUCLEOTIDE SEQUENCE</scope>
    <source>
        <strain evidence="2">YB25</strain>
    </source>
</reference>
<keyword evidence="3" id="KW-1185">Reference proteome</keyword>
<dbReference type="RefSeq" id="WP_240096265.1">
    <property type="nucleotide sequence ID" value="NZ_JAJSON010000009.1"/>
</dbReference>
<dbReference type="PROSITE" id="PS50280">
    <property type="entry name" value="SET"/>
    <property type="match status" value="1"/>
</dbReference>
<dbReference type="SMART" id="SM00317">
    <property type="entry name" value="SET"/>
    <property type="match status" value="1"/>
</dbReference>